<evidence type="ECO:0000256" key="1">
    <source>
        <dbReference type="ARBA" id="ARBA00001445"/>
    </source>
</evidence>
<dbReference type="InterPro" id="IPR035396">
    <property type="entry name" value="Bac_rhamnosid6H"/>
</dbReference>
<evidence type="ECO:0000313" key="9">
    <source>
        <dbReference type="Proteomes" id="UP001595957"/>
    </source>
</evidence>
<proteinExistence type="predicted"/>
<dbReference type="InterPro" id="IPR016007">
    <property type="entry name" value="Alpha_rhamnosid"/>
</dbReference>
<dbReference type="RefSeq" id="WP_380805707.1">
    <property type="nucleotide sequence ID" value="NZ_JBHSFZ010000032.1"/>
</dbReference>
<dbReference type="Gene3D" id="1.50.10.10">
    <property type="match status" value="1"/>
</dbReference>
<dbReference type="Pfam" id="PF17390">
    <property type="entry name" value="Bac_rhamnosid_C"/>
    <property type="match status" value="1"/>
</dbReference>
<organism evidence="8 9">
    <name type="scientific">Sphingobium tyrosinilyticum</name>
    <dbReference type="NCBI Taxonomy" id="2715436"/>
    <lineage>
        <taxon>Bacteria</taxon>
        <taxon>Pseudomonadati</taxon>
        <taxon>Pseudomonadota</taxon>
        <taxon>Alphaproteobacteria</taxon>
        <taxon>Sphingomonadales</taxon>
        <taxon>Sphingomonadaceae</taxon>
        <taxon>Sphingobium</taxon>
    </lineage>
</organism>
<feature type="domain" description="Alpha-L-rhamnosidase six-hairpin glycosidase" evidence="6">
    <location>
        <begin position="296"/>
        <end position="641"/>
    </location>
</feature>
<sequence length="743" mass="82074">MFRRAFDVAQPVRKAELTVAGFGYCAAEINGAPISDAVIDPPPSQFEKSVFSRTTDVTAMLRPGKNVVAAMLGRSYISGIAGPGAPWVSEPRLLAQLDMTFEDGTAQTLVTDANWKMADGPIHDWMYFGEDYDARVANPEWSSPDLDDARWRPALIQKAPTERIIPARAPAVIITDTFAAVESKKLSAAKTLYNFGKITAGWTRITVRGRPGTKLQICYGQQLNKDGTVYLSVPWGTDDHKLRQHVDHYVLKGDGVESWEPRFTRHGFQYAQVEILDGELDEFAIEARECHTPAASTGEFSCSNPLINKLHENQRRSLLLNHWGFPTDTSWRDRQGWTADTALFMDSAILNFASLADVHIDWLQSLRGTQQADGSIAAFAPQTYGFPAFNDPSWGGMIVMIPWSLYQHFGDEAVLMENYPAMARWMDLMDGKIAATGDLYDGFSFGDHGPVGAENSGTFDISNIEGPDLTRNAHLFQEARTLAQIARLLRKTADARRYDAMADRILPAFNAAYFDLAANIYCTPKKVGYRQTSNLMPLALGMVPKGHEAAVFANLVADIEKRGPALNTGAIGTKLILPTLTKFGRPDLAYALLTRTEYPSWGYWVSQGATSSWEVWSVKGLEQTLDHPFLGTFDEWLYQHLAGIQAAAPGYRNVRIAPFFPQGLEHVSASIKTPRGTIASSWRRDGQRIRLKLRLPEGGSSEVVLPFAAGRVSATTSKIRPFRETAGQSVFAIDAGEHEIVVS</sequence>
<dbReference type="Gene3D" id="2.60.420.10">
    <property type="entry name" value="Maltose phosphorylase, domain 3"/>
    <property type="match status" value="1"/>
</dbReference>
<evidence type="ECO:0000259" key="4">
    <source>
        <dbReference type="Pfam" id="PF05592"/>
    </source>
</evidence>
<evidence type="ECO:0000313" key="8">
    <source>
        <dbReference type="EMBL" id="MFC4595480.1"/>
    </source>
</evidence>
<comment type="caution">
    <text evidence="8">The sequence shown here is derived from an EMBL/GenBank/DDBJ whole genome shotgun (WGS) entry which is preliminary data.</text>
</comment>
<evidence type="ECO:0000259" key="6">
    <source>
        <dbReference type="Pfam" id="PF17389"/>
    </source>
</evidence>
<evidence type="ECO:0000259" key="7">
    <source>
        <dbReference type="Pfam" id="PF17390"/>
    </source>
</evidence>
<dbReference type="InterPro" id="IPR008902">
    <property type="entry name" value="Rhamnosid_concanavalin"/>
</dbReference>
<dbReference type="GO" id="GO:0016787">
    <property type="term" value="F:hydrolase activity"/>
    <property type="evidence" value="ECO:0007669"/>
    <property type="project" value="UniProtKB-KW"/>
</dbReference>
<dbReference type="Proteomes" id="UP001595957">
    <property type="component" value="Unassembled WGS sequence"/>
</dbReference>
<evidence type="ECO:0000259" key="5">
    <source>
        <dbReference type="Pfam" id="PF08531"/>
    </source>
</evidence>
<dbReference type="EC" id="3.2.1.40" evidence="2"/>
<dbReference type="SUPFAM" id="SSF48208">
    <property type="entry name" value="Six-hairpin glycosidases"/>
    <property type="match status" value="1"/>
</dbReference>
<dbReference type="EMBL" id="JBHSFZ010000032">
    <property type="protein sequence ID" value="MFC4595480.1"/>
    <property type="molecule type" value="Genomic_DNA"/>
</dbReference>
<name>A0ABV9F3A7_9SPHN</name>
<dbReference type="Pfam" id="PF08531">
    <property type="entry name" value="Bac_rhamnosid_N"/>
    <property type="match status" value="1"/>
</dbReference>
<comment type="catalytic activity">
    <reaction evidence="1">
        <text>Hydrolysis of terminal non-reducing alpha-L-rhamnose residues in alpha-L-rhamnosides.</text>
        <dbReference type="EC" id="3.2.1.40"/>
    </reaction>
</comment>
<feature type="domain" description="Bacterial alpha-L-rhamnosidase N-terminal" evidence="5">
    <location>
        <begin position="12"/>
        <end position="175"/>
    </location>
</feature>
<dbReference type="InterPro" id="IPR035398">
    <property type="entry name" value="Bac_rhamnosid_C"/>
</dbReference>
<evidence type="ECO:0000256" key="2">
    <source>
        <dbReference type="ARBA" id="ARBA00012652"/>
    </source>
</evidence>
<keyword evidence="3 8" id="KW-0378">Hydrolase</keyword>
<evidence type="ECO:0000256" key="3">
    <source>
        <dbReference type="ARBA" id="ARBA00022801"/>
    </source>
</evidence>
<accession>A0ABV9F3A7</accession>
<dbReference type="Pfam" id="PF05592">
    <property type="entry name" value="Bac_rhamnosid"/>
    <property type="match status" value="1"/>
</dbReference>
<dbReference type="Pfam" id="PF17389">
    <property type="entry name" value="Bac_rhamnosid6H"/>
    <property type="match status" value="1"/>
</dbReference>
<dbReference type="InterPro" id="IPR012341">
    <property type="entry name" value="6hp_glycosidase-like_sf"/>
</dbReference>
<keyword evidence="9" id="KW-1185">Reference proteome</keyword>
<dbReference type="InterPro" id="IPR013737">
    <property type="entry name" value="Bac_rhamnosid_N"/>
</dbReference>
<dbReference type="PANTHER" id="PTHR33307:SF6">
    <property type="entry name" value="ALPHA-RHAMNOSIDASE (EUROFUNG)-RELATED"/>
    <property type="match status" value="1"/>
</dbReference>
<dbReference type="InterPro" id="IPR008928">
    <property type="entry name" value="6-hairpin_glycosidase_sf"/>
</dbReference>
<dbReference type="Gene3D" id="2.60.120.260">
    <property type="entry name" value="Galactose-binding domain-like"/>
    <property type="match status" value="2"/>
</dbReference>
<feature type="domain" description="Alpha-L-rhamnosidase concanavalin-like" evidence="4">
    <location>
        <begin position="185"/>
        <end position="287"/>
    </location>
</feature>
<dbReference type="PANTHER" id="PTHR33307">
    <property type="entry name" value="ALPHA-RHAMNOSIDASE (EUROFUNG)"/>
    <property type="match status" value="1"/>
</dbReference>
<feature type="domain" description="Alpha-L-rhamnosidase C-terminal" evidence="7">
    <location>
        <begin position="643"/>
        <end position="717"/>
    </location>
</feature>
<reference evidence="9" key="1">
    <citation type="journal article" date="2019" name="Int. J. Syst. Evol. Microbiol.">
        <title>The Global Catalogue of Microorganisms (GCM) 10K type strain sequencing project: providing services to taxonomists for standard genome sequencing and annotation.</title>
        <authorList>
            <consortium name="The Broad Institute Genomics Platform"/>
            <consortium name="The Broad Institute Genome Sequencing Center for Infectious Disease"/>
            <person name="Wu L."/>
            <person name="Ma J."/>
        </authorList>
    </citation>
    <scope>NUCLEOTIDE SEQUENCE [LARGE SCALE GENOMIC DNA]</scope>
    <source>
        <strain evidence="9">NBRC 103632</strain>
    </source>
</reference>
<protein>
    <recommendedName>
        <fullName evidence="2">alpha-L-rhamnosidase</fullName>
        <ecNumber evidence="2">3.2.1.40</ecNumber>
    </recommendedName>
</protein>
<gene>
    <name evidence="8" type="ORF">ACFO3E_14960</name>
</gene>